<proteinExistence type="predicted"/>
<reference evidence="2 3" key="1">
    <citation type="submission" date="2018-11" db="EMBL/GenBank/DDBJ databases">
        <title>Draft genome sequence of Cellulomonas takizawaensis strain TKZ-21.</title>
        <authorList>
            <person name="Yamamura H."/>
            <person name="Hayashi T."/>
            <person name="Hamada M."/>
            <person name="Serisawa Y."/>
            <person name="Matsuyama K."/>
            <person name="Nakagawa Y."/>
            <person name="Otoguro M."/>
            <person name="Yanagida F."/>
            <person name="Hayakawa M."/>
        </authorList>
    </citation>
    <scope>NUCLEOTIDE SEQUENCE [LARGE SCALE GENOMIC DNA]</scope>
    <source>
        <strain evidence="2 3">TKZ-21</strain>
    </source>
</reference>
<protein>
    <recommendedName>
        <fullName evidence="1">Double-GTPase 2 domain-containing protein</fullName>
    </recommendedName>
</protein>
<dbReference type="Proteomes" id="UP000288246">
    <property type="component" value="Unassembled WGS sequence"/>
</dbReference>
<dbReference type="Pfam" id="PF19993">
    <property type="entry name" value="DO-GTPase2"/>
    <property type="match status" value="1"/>
</dbReference>
<dbReference type="AlphaFoldDB" id="A0A401UZQ6"/>
<evidence type="ECO:0000259" key="1">
    <source>
        <dbReference type="Pfam" id="PF19993"/>
    </source>
</evidence>
<evidence type="ECO:0000313" key="2">
    <source>
        <dbReference type="EMBL" id="GCD20169.1"/>
    </source>
</evidence>
<feature type="domain" description="Double-GTPase 2" evidence="1">
    <location>
        <begin position="77"/>
        <end position="275"/>
    </location>
</feature>
<gene>
    <name evidence="2" type="ORF">CTKZ_17310</name>
</gene>
<sequence>MTATAGGVACSRENCYAPDTGCILGNVAGCEHLTAPVPRAASAPEQEVAPGQRLPWSGLALGLTDAFSVAALGRPHVIGVVGAAGSGKTTLLAAHWIAARRGLGVFSRSFAGSYTLMGWQHIARHLQWQPVGSGFPPHTSSSDDRSPALLHVAYSNPKAPADGARRRHVLLTDAPGEWFSRWAEEPALAEGAQWVADHADAFLLLADGDALRGEERGQARANYQSLAIRLKTAATGRPVIPVLAKADVGVPENIREAIDKVNRKYFGAEALRVSAHDPGNFASIVEPIDLAIDAAFRARYASTGEPGRWMRQMAVHLRGVRR</sequence>
<dbReference type="InterPro" id="IPR045528">
    <property type="entry name" value="DO-GTPase2"/>
</dbReference>
<dbReference type="SUPFAM" id="SSF52540">
    <property type="entry name" value="P-loop containing nucleoside triphosphate hydrolases"/>
    <property type="match status" value="1"/>
</dbReference>
<keyword evidence="3" id="KW-1185">Reference proteome</keyword>
<name>A0A401UZQ6_9CELL</name>
<dbReference type="EMBL" id="BHYL01000124">
    <property type="protein sequence ID" value="GCD20169.1"/>
    <property type="molecule type" value="Genomic_DNA"/>
</dbReference>
<comment type="caution">
    <text evidence="2">The sequence shown here is derived from an EMBL/GenBank/DDBJ whole genome shotgun (WGS) entry which is preliminary data.</text>
</comment>
<evidence type="ECO:0000313" key="3">
    <source>
        <dbReference type="Proteomes" id="UP000288246"/>
    </source>
</evidence>
<organism evidence="2 3">
    <name type="scientific">Cellulomonas algicola</name>
    <dbReference type="NCBI Taxonomy" id="2071633"/>
    <lineage>
        <taxon>Bacteria</taxon>
        <taxon>Bacillati</taxon>
        <taxon>Actinomycetota</taxon>
        <taxon>Actinomycetes</taxon>
        <taxon>Micrococcales</taxon>
        <taxon>Cellulomonadaceae</taxon>
        <taxon>Cellulomonas</taxon>
    </lineage>
</organism>
<dbReference type="Gene3D" id="3.40.50.300">
    <property type="entry name" value="P-loop containing nucleotide triphosphate hydrolases"/>
    <property type="match status" value="1"/>
</dbReference>
<dbReference type="InterPro" id="IPR027417">
    <property type="entry name" value="P-loop_NTPase"/>
</dbReference>
<accession>A0A401UZQ6</accession>
<dbReference type="RefSeq" id="WP_235843415.1">
    <property type="nucleotide sequence ID" value="NZ_BHYL01000124.1"/>
</dbReference>